<accession>V8CIY0</accession>
<protein>
    <recommendedName>
        <fullName evidence="1">DUF5675 domain-containing protein</fullName>
    </recommendedName>
</protein>
<sequence>MLTIILQRTKEYDNIQKPPNAKTGRVYKTEPSTIGELIVENENGEIIFKCSTCENGGPSTDTPNQDKRIVARTYQLYWTESSVALPKEWKPKCLSTYSDERKEHKGRRIHIHIGNYPQDTEGCILLGYADNGNGTIGQSTDAVKAFYDLVQKHGVENFRLEVREIQWVLVIARRSRSNP</sequence>
<name>V8CIY0_9HELI</name>
<dbReference type="AlphaFoldDB" id="V8CIY0"/>
<dbReference type="OrthoDB" id="1036575at2"/>
<dbReference type="HOGENOM" id="CLU_123808_0_0_7"/>
<dbReference type="EMBL" id="AZJJ01000001">
    <property type="protein sequence ID" value="ETD27324.1"/>
    <property type="molecule type" value="Genomic_DNA"/>
</dbReference>
<dbReference type="Proteomes" id="UP000018688">
    <property type="component" value="Unassembled WGS sequence"/>
</dbReference>
<proteinExistence type="predicted"/>
<dbReference type="RefSeq" id="WP_023929141.1">
    <property type="nucleotide sequence ID" value="NZ_KI669458.1"/>
</dbReference>
<dbReference type="Pfam" id="PF18925">
    <property type="entry name" value="DUF5675"/>
    <property type="match status" value="1"/>
</dbReference>
<dbReference type="PATRIC" id="fig|1357399.3.peg.240"/>
<feature type="domain" description="DUF5675" evidence="1">
    <location>
        <begin position="25"/>
        <end position="151"/>
    </location>
</feature>
<gene>
    <name evidence="2" type="ORF">HMPREF2087_00236</name>
</gene>
<keyword evidence="3" id="KW-1185">Reference proteome</keyword>
<reference evidence="2 3" key="1">
    <citation type="submission" date="2013-10" db="EMBL/GenBank/DDBJ databases">
        <title>The Genome Sequence of Helicobacter canis NCTC 12740.</title>
        <authorList>
            <consortium name="The Broad Institute Genomics Platform"/>
            <person name="Earl A."/>
            <person name="Fox J.G."/>
            <person name="Shen Z."/>
            <person name="Young S.K."/>
            <person name="Zeng Q."/>
            <person name="Gargeya S."/>
            <person name="Fitzgerald M."/>
            <person name="Abouelleil A."/>
            <person name="Alvarado L."/>
            <person name="Chapman S.B."/>
            <person name="Gainer-Dewar J."/>
            <person name="Goldberg J."/>
            <person name="Griggs A."/>
            <person name="Gujja S."/>
            <person name="Hansen M."/>
            <person name="Howarth C."/>
            <person name="Imamovic A."/>
            <person name="Ireland A."/>
            <person name="Larimer J."/>
            <person name="McCowan C."/>
            <person name="Murphy C."/>
            <person name="Pearson M."/>
            <person name="Poon T.W."/>
            <person name="Priest M."/>
            <person name="Roberts A."/>
            <person name="Saif S."/>
            <person name="Shea T."/>
            <person name="Sykes S."/>
            <person name="Wortman J."/>
            <person name="Nusbaum C."/>
            <person name="Birren B."/>
        </authorList>
    </citation>
    <scope>NUCLEOTIDE SEQUENCE [LARGE SCALE GENOMIC DNA]</scope>
    <source>
        <strain evidence="2 3">NCTC 12740</strain>
    </source>
</reference>
<comment type="caution">
    <text evidence="2">The sequence shown here is derived from an EMBL/GenBank/DDBJ whole genome shotgun (WGS) entry which is preliminary data.</text>
</comment>
<evidence type="ECO:0000259" key="1">
    <source>
        <dbReference type="Pfam" id="PF18925"/>
    </source>
</evidence>
<dbReference type="eggNOG" id="ENOG5032UDK">
    <property type="taxonomic scope" value="Bacteria"/>
</dbReference>
<evidence type="ECO:0000313" key="3">
    <source>
        <dbReference type="Proteomes" id="UP000018688"/>
    </source>
</evidence>
<organism evidence="2 3">
    <name type="scientific">Helicobacter canis NCTC 12740</name>
    <dbReference type="NCBI Taxonomy" id="1357399"/>
    <lineage>
        <taxon>Bacteria</taxon>
        <taxon>Pseudomonadati</taxon>
        <taxon>Campylobacterota</taxon>
        <taxon>Epsilonproteobacteria</taxon>
        <taxon>Campylobacterales</taxon>
        <taxon>Helicobacteraceae</taxon>
        <taxon>Helicobacter</taxon>
    </lineage>
</organism>
<dbReference type="InterPro" id="IPR043732">
    <property type="entry name" value="DUF5675"/>
</dbReference>
<evidence type="ECO:0000313" key="2">
    <source>
        <dbReference type="EMBL" id="ETD27324.1"/>
    </source>
</evidence>
<dbReference type="STRING" id="1357399.HMPREF2087_00236"/>